<dbReference type="GO" id="GO:0003700">
    <property type="term" value="F:DNA-binding transcription factor activity"/>
    <property type="evidence" value="ECO:0007669"/>
    <property type="project" value="InterPro"/>
</dbReference>
<proteinExistence type="predicted"/>
<dbReference type="SUPFAM" id="SSF46689">
    <property type="entry name" value="Homeodomain-like"/>
    <property type="match status" value="1"/>
</dbReference>
<evidence type="ECO:0000256" key="2">
    <source>
        <dbReference type="ARBA" id="ARBA00023125"/>
    </source>
</evidence>
<dbReference type="AlphaFoldDB" id="A0A9D1FMH2"/>
<dbReference type="InterPro" id="IPR018062">
    <property type="entry name" value="HTH_AraC-typ_CS"/>
</dbReference>
<organism evidence="6 7">
    <name type="scientific">Candidatus Merdivicinus excrementipullorum</name>
    <dbReference type="NCBI Taxonomy" id="2840867"/>
    <lineage>
        <taxon>Bacteria</taxon>
        <taxon>Bacillati</taxon>
        <taxon>Bacillota</taxon>
        <taxon>Clostridia</taxon>
        <taxon>Eubacteriales</taxon>
        <taxon>Oscillospiraceae</taxon>
        <taxon>Oscillospiraceae incertae sedis</taxon>
        <taxon>Candidatus Merdivicinus</taxon>
    </lineage>
</organism>
<dbReference type="Proteomes" id="UP000824002">
    <property type="component" value="Unassembled WGS sequence"/>
</dbReference>
<keyword evidence="4" id="KW-0812">Transmembrane</keyword>
<evidence type="ECO:0000313" key="6">
    <source>
        <dbReference type="EMBL" id="HIS76244.1"/>
    </source>
</evidence>
<dbReference type="Gene3D" id="1.10.10.60">
    <property type="entry name" value="Homeodomain-like"/>
    <property type="match status" value="2"/>
</dbReference>
<keyword evidence="4" id="KW-0472">Membrane</keyword>
<accession>A0A9D1FMH2</accession>
<keyword evidence="3" id="KW-0804">Transcription</keyword>
<evidence type="ECO:0000256" key="1">
    <source>
        <dbReference type="ARBA" id="ARBA00023015"/>
    </source>
</evidence>
<dbReference type="PANTHER" id="PTHR43280:SF2">
    <property type="entry name" value="HTH-TYPE TRANSCRIPTIONAL REGULATOR EXSA"/>
    <property type="match status" value="1"/>
</dbReference>
<keyword evidence="4" id="KW-1133">Transmembrane helix</keyword>
<comment type="caution">
    <text evidence="6">The sequence shown here is derived from an EMBL/GenBank/DDBJ whole genome shotgun (WGS) entry which is preliminary data.</text>
</comment>
<sequence length="704" mass="79549">MKKVGIMGHYLLSYTLALLLAGLLIAAVFLIISAKQVVYLELDYWERSLERTANELEAQQELLGDIHARMMISYSFQPTAIAKESQREVSGEIELLEEITAYTTQSPISDEFFVLYAGNSNIYLSTGYKSRFSYYFQARIYCTDTEAMTIYDEIQQLSSFAVLPVSENSLLFVYPVRFPSSRTMAWTCFWVARSTLEGYLEGAANGSTEQFIVYCDETAILEKGELLSAGIPDLLPGNTARIKDGTAWRLSARSEDGQFTILAEIPTIMLSNYPHLDTVWIGLIIVLVLLAILLLATCFAYVTSRPIRSLSARITHAPVTGNELEVIDKTFSQLENEKNISVKNLRNQIVLSLLDGNYSPELLRRWNVFQISLNAAHFAVFLVKTAGRTEESVNLARQIEAISDEDFHLYAACRNDLIEVIANFEDASQVDTINDCIQALADQVSEFTLYTGDIVDSPYKINISHLTGLAQMQQYQRSGKASASTLLIEDRGALIAELCAVASNRTNEKQLDAALEKLRRYVQKYAPSLLIQKHLCYELLNQIMRCAQENHADMDPQKISELLMIQNFDVFLRDFRELVLEAFPIGREDQQTALSEEILGYIQQNACDCNLSVDRVTGLFHITPVQLNDIVKQQTAVCFKEYVTYLRMKTGMELLLSEPEMTVNKISCICGYNKPSNFIKKFKEFTGQTPTQYRRRETGSLDAE</sequence>
<dbReference type="EMBL" id="DVJP01000037">
    <property type="protein sequence ID" value="HIS76244.1"/>
    <property type="molecule type" value="Genomic_DNA"/>
</dbReference>
<keyword evidence="2" id="KW-0238">DNA-binding</keyword>
<dbReference type="PROSITE" id="PS00041">
    <property type="entry name" value="HTH_ARAC_FAMILY_1"/>
    <property type="match status" value="1"/>
</dbReference>
<dbReference type="InterPro" id="IPR009057">
    <property type="entry name" value="Homeodomain-like_sf"/>
</dbReference>
<gene>
    <name evidence="6" type="ORF">IAB51_05460</name>
</gene>
<protein>
    <submittedName>
        <fullName evidence="6">Helix-turn-helix transcriptional regulator</fullName>
    </submittedName>
</protein>
<evidence type="ECO:0000256" key="4">
    <source>
        <dbReference type="SAM" id="Phobius"/>
    </source>
</evidence>
<dbReference type="SMART" id="SM00342">
    <property type="entry name" value="HTH_ARAC"/>
    <property type="match status" value="1"/>
</dbReference>
<dbReference type="InterPro" id="IPR018060">
    <property type="entry name" value="HTH_AraC"/>
</dbReference>
<evidence type="ECO:0000259" key="5">
    <source>
        <dbReference type="PROSITE" id="PS01124"/>
    </source>
</evidence>
<reference evidence="6" key="2">
    <citation type="journal article" date="2021" name="PeerJ">
        <title>Extensive microbial diversity within the chicken gut microbiome revealed by metagenomics and culture.</title>
        <authorList>
            <person name="Gilroy R."/>
            <person name="Ravi A."/>
            <person name="Getino M."/>
            <person name="Pursley I."/>
            <person name="Horton D.L."/>
            <person name="Alikhan N.F."/>
            <person name="Baker D."/>
            <person name="Gharbi K."/>
            <person name="Hall N."/>
            <person name="Watson M."/>
            <person name="Adriaenssens E.M."/>
            <person name="Foster-Nyarko E."/>
            <person name="Jarju S."/>
            <person name="Secka A."/>
            <person name="Antonio M."/>
            <person name="Oren A."/>
            <person name="Chaudhuri R.R."/>
            <person name="La Ragione R."/>
            <person name="Hildebrand F."/>
            <person name="Pallen M.J."/>
        </authorList>
    </citation>
    <scope>NUCLEOTIDE SEQUENCE</scope>
    <source>
        <strain evidence="6">CHK199-13235</strain>
    </source>
</reference>
<evidence type="ECO:0000256" key="3">
    <source>
        <dbReference type="ARBA" id="ARBA00023163"/>
    </source>
</evidence>
<dbReference type="PANTHER" id="PTHR43280">
    <property type="entry name" value="ARAC-FAMILY TRANSCRIPTIONAL REGULATOR"/>
    <property type="match status" value="1"/>
</dbReference>
<evidence type="ECO:0000313" key="7">
    <source>
        <dbReference type="Proteomes" id="UP000824002"/>
    </source>
</evidence>
<dbReference type="PROSITE" id="PS01124">
    <property type="entry name" value="HTH_ARAC_FAMILY_2"/>
    <property type="match status" value="1"/>
</dbReference>
<reference evidence="6" key="1">
    <citation type="submission" date="2020-10" db="EMBL/GenBank/DDBJ databases">
        <authorList>
            <person name="Gilroy R."/>
        </authorList>
    </citation>
    <scope>NUCLEOTIDE SEQUENCE</scope>
    <source>
        <strain evidence="6">CHK199-13235</strain>
    </source>
</reference>
<name>A0A9D1FMH2_9FIRM</name>
<dbReference type="Pfam" id="PF12833">
    <property type="entry name" value="HTH_18"/>
    <property type="match status" value="1"/>
</dbReference>
<feature type="transmembrane region" description="Helical" evidence="4">
    <location>
        <begin position="279"/>
        <end position="303"/>
    </location>
</feature>
<keyword evidence="1" id="KW-0805">Transcription regulation</keyword>
<dbReference type="GO" id="GO:0043565">
    <property type="term" value="F:sequence-specific DNA binding"/>
    <property type="evidence" value="ECO:0007669"/>
    <property type="project" value="InterPro"/>
</dbReference>
<feature type="domain" description="HTH araC/xylS-type" evidence="5">
    <location>
        <begin position="596"/>
        <end position="696"/>
    </location>
</feature>